<dbReference type="RefSeq" id="WP_124776333.1">
    <property type="nucleotide sequence ID" value="NZ_RQZA01000002.1"/>
</dbReference>
<evidence type="ECO:0000313" key="2">
    <source>
        <dbReference type="Proteomes" id="UP000281771"/>
    </source>
</evidence>
<accession>A0A3P1VCR8</accession>
<dbReference type="Proteomes" id="UP000281771">
    <property type="component" value="Unassembled WGS sequence"/>
</dbReference>
<evidence type="ECO:0000313" key="1">
    <source>
        <dbReference type="EMBL" id="RRD31989.1"/>
    </source>
</evidence>
<sequence>MSMPKWENIPSLELYLDQVLLYVNQETAPILSKNEKLLTASMVNNYVKHGYLPKPLKKKYGRNHIARLIVLTICKSVFSISDIAQMMEIQQQETEGEVLYNNFIDCLEGQIFPDTPDFMIKGCQAIRSYKETMDLMEQLKELN</sequence>
<dbReference type="STRING" id="1123309.GCA_000377005_00141"/>
<dbReference type="Pfam" id="PF08876">
    <property type="entry name" value="DUF1836"/>
    <property type="match status" value="1"/>
</dbReference>
<reference evidence="1 2" key="1">
    <citation type="submission" date="2018-11" db="EMBL/GenBank/DDBJ databases">
        <title>Genomes From Bacteria Associated with the Canine Oral Cavity: a Test Case for Automated Genome-Based Taxonomic Assignment.</title>
        <authorList>
            <person name="Coil D.A."/>
            <person name="Jospin G."/>
            <person name="Darling A.E."/>
            <person name="Wallis C."/>
            <person name="Davis I.J."/>
            <person name="Harris S."/>
            <person name="Eisen J.A."/>
            <person name="Holcombe L.J."/>
            <person name="O'Flynn C."/>
        </authorList>
    </citation>
    <scope>NUCLEOTIDE SEQUENCE [LARGE SCALE GENOMIC DNA]</scope>
    <source>
        <strain evidence="1 2">OH4621_COT-116</strain>
    </source>
</reference>
<dbReference type="InterPro" id="IPR014975">
    <property type="entry name" value="DUF1836"/>
</dbReference>
<dbReference type="AlphaFoldDB" id="A0A3P1VCR8"/>
<name>A0A3P1VCR8_9STRE</name>
<comment type="caution">
    <text evidence="1">The sequence shown here is derived from an EMBL/GenBank/DDBJ whole genome shotgun (WGS) entry which is preliminary data.</text>
</comment>
<protein>
    <submittedName>
        <fullName evidence="1">DUF1836 domain-containing protein</fullName>
    </submittedName>
</protein>
<gene>
    <name evidence="1" type="ORF">EII38_04355</name>
</gene>
<dbReference type="PANTHER" id="PTHR40056">
    <property type="entry name" value="HYPOTHETICAL CYTOSOLIC PROTEIN"/>
    <property type="match status" value="1"/>
</dbReference>
<organism evidence="1 2">
    <name type="scientific">Streptococcus minor</name>
    <dbReference type="NCBI Taxonomy" id="229549"/>
    <lineage>
        <taxon>Bacteria</taxon>
        <taxon>Bacillati</taxon>
        <taxon>Bacillota</taxon>
        <taxon>Bacilli</taxon>
        <taxon>Lactobacillales</taxon>
        <taxon>Streptococcaceae</taxon>
        <taxon>Streptococcus</taxon>
    </lineage>
</organism>
<dbReference type="EMBL" id="RQZA01000002">
    <property type="protein sequence ID" value="RRD31989.1"/>
    <property type="molecule type" value="Genomic_DNA"/>
</dbReference>
<keyword evidence="2" id="KW-1185">Reference proteome</keyword>
<dbReference type="PANTHER" id="PTHR40056:SF1">
    <property type="entry name" value="DUF1836 DOMAIN-CONTAINING PROTEIN"/>
    <property type="match status" value="1"/>
</dbReference>
<proteinExistence type="predicted"/>